<reference evidence="3 4" key="1">
    <citation type="journal article" date="2007" name="Int. J. Syst. Evol. Microbiol.">
        <title>Marixanthomonas ophiurae gen. nov., sp. nov., a marine bacterium of the family Flavobacteriaceae isolated from a deep-sea brittle star.</title>
        <authorList>
            <person name="Romanenko L.A."/>
            <person name="Uchino M."/>
            <person name="Frolova G.M."/>
            <person name="Mikhailov V.V."/>
        </authorList>
    </citation>
    <scope>NUCLEOTIDE SEQUENCE [LARGE SCALE GENOMIC DNA]</scope>
    <source>
        <strain evidence="3 4">KMM 3046</strain>
    </source>
</reference>
<evidence type="ECO:0000256" key="2">
    <source>
        <dbReference type="SAM" id="SignalP"/>
    </source>
</evidence>
<dbReference type="OrthoDB" id="1118734at2"/>
<accession>A0A3E1QDL3</accession>
<gene>
    <name evidence="3" type="ORF">DZ858_08920</name>
</gene>
<keyword evidence="4" id="KW-1185">Reference proteome</keyword>
<comment type="caution">
    <text evidence="3">The sequence shown here is derived from an EMBL/GenBank/DDBJ whole genome shotgun (WGS) entry which is preliminary data.</text>
</comment>
<evidence type="ECO:0000256" key="1">
    <source>
        <dbReference type="ARBA" id="ARBA00022729"/>
    </source>
</evidence>
<dbReference type="RefSeq" id="WP_117159205.1">
    <property type="nucleotide sequence ID" value="NZ_QVID01000001.1"/>
</dbReference>
<feature type="chain" id="PRO_5017543108" evidence="2">
    <location>
        <begin position="21"/>
        <end position="229"/>
    </location>
</feature>
<dbReference type="SUPFAM" id="SSF56935">
    <property type="entry name" value="Porins"/>
    <property type="match status" value="1"/>
</dbReference>
<evidence type="ECO:0000313" key="4">
    <source>
        <dbReference type="Proteomes" id="UP000261082"/>
    </source>
</evidence>
<dbReference type="EMBL" id="QVID01000001">
    <property type="protein sequence ID" value="RFN60146.1"/>
    <property type="molecule type" value="Genomic_DNA"/>
</dbReference>
<protein>
    <submittedName>
        <fullName evidence="3">DUF2490 domain-containing protein</fullName>
    </submittedName>
</protein>
<keyword evidence="1 2" id="KW-0732">Signal</keyword>
<sequence length="229" mass="26834">MLKRFISISIIFLSITSAIAQNAPEDELGIWYILATNSKVSEKLSIQAQTQFRFYEFASELQQFKIRTGAKYRIMEGLSVGVGYAYFRNDFSYLSETPPSFDEHRIVEDVYLDHNIGNVNVDHRARFENRFIVRDQDTETRHWFRYMVKLSYPFLDRWNADVYNEIWLNVGDEPTFAQNWLGFGVGYKFSDLIKSRVGYQKIHLDGPDFDRILIGITFTPDFTKQTSTP</sequence>
<evidence type="ECO:0000313" key="3">
    <source>
        <dbReference type="EMBL" id="RFN60146.1"/>
    </source>
</evidence>
<proteinExistence type="predicted"/>
<feature type="signal peptide" evidence="2">
    <location>
        <begin position="1"/>
        <end position="20"/>
    </location>
</feature>
<dbReference type="InterPro" id="IPR019619">
    <property type="entry name" value="DUF2490"/>
</dbReference>
<dbReference type="Proteomes" id="UP000261082">
    <property type="component" value="Unassembled WGS sequence"/>
</dbReference>
<dbReference type="Pfam" id="PF10677">
    <property type="entry name" value="DUF2490"/>
    <property type="match status" value="1"/>
</dbReference>
<organism evidence="3 4">
    <name type="scientific">Marixanthomonas ophiurae</name>
    <dbReference type="NCBI Taxonomy" id="387659"/>
    <lineage>
        <taxon>Bacteria</taxon>
        <taxon>Pseudomonadati</taxon>
        <taxon>Bacteroidota</taxon>
        <taxon>Flavobacteriia</taxon>
        <taxon>Flavobacteriales</taxon>
        <taxon>Flavobacteriaceae</taxon>
        <taxon>Marixanthomonas</taxon>
    </lineage>
</organism>
<dbReference type="AlphaFoldDB" id="A0A3E1QDL3"/>
<name>A0A3E1QDL3_9FLAO</name>
<dbReference type="InterPro" id="IPR053713">
    <property type="entry name" value="Bact_OM_Channel_sf"/>
</dbReference>
<dbReference type="Gene3D" id="2.40.160.40">
    <property type="entry name" value="monomeric porin ompg"/>
    <property type="match status" value="1"/>
</dbReference>